<comment type="caution">
    <text evidence="1">The sequence shown here is derived from an EMBL/GenBank/DDBJ whole genome shotgun (WGS) entry which is preliminary data.</text>
</comment>
<name>A0AAV4R5F4_CAEEX</name>
<dbReference type="AlphaFoldDB" id="A0AAV4R5F4"/>
<dbReference type="Proteomes" id="UP001054945">
    <property type="component" value="Unassembled WGS sequence"/>
</dbReference>
<evidence type="ECO:0000313" key="1">
    <source>
        <dbReference type="EMBL" id="GIY15318.1"/>
    </source>
</evidence>
<keyword evidence="2" id="KW-1185">Reference proteome</keyword>
<sequence length="95" mass="10467">MQLDACTSPSILIPEFPSAKRLFELRAELNCFKTCWKAKFISSFVPKGTSSVVQYGGPMDLASEAVISIFPSLFLPLEQSIFFCLAWNGIVSVAE</sequence>
<organism evidence="1 2">
    <name type="scientific">Caerostris extrusa</name>
    <name type="common">Bark spider</name>
    <name type="synonym">Caerostris bankana</name>
    <dbReference type="NCBI Taxonomy" id="172846"/>
    <lineage>
        <taxon>Eukaryota</taxon>
        <taxon>Metazoa</taxon>
        <taxon>Ecdysozoa</taxon>
        <taxon>Arthropoda</taxon>
        <taxon>Chelicerata</taxon>
        <taxon>Arachnida</taxon>
        <taxon>Araneae</taxon>
        <taxon>Araneomorphae</taxon>
        <taxon>Entelegynae</taxon>
        <taxon>Araneoidea</taxon>
        <taxon>Araneidae</taxon>
        <taxon>Caerostris</taxon>
    </lineage>
</organism>
<protein>
    <submittedName>
        <fullName evidence="1">Uncharacterized protein</fullName>
    </submittedName>
</protein>
<evidence type="ECO:0000313" key="2">
    <source>
        <dbReference type="Proteomes" id="UP001054945"/>
    </source>
</evidence>
<proteinExistence type="predicted"/>
<gene>
    <name evidence="1" type="ORF">CEXT_124211</name>
</gene>
<dbReference type="EMBL" id="BPLR01007220">
    <property type="protein sequence ID" value="GIY15318.1"/>
    <property type="molecule type" value="Genomic_DNA"/>
</dbReference>
<reference evidence="1 2" key="1">
    <citation type="submission" date="2021-06" db="EMBL/GenBank/DDBJ databases">
        <title>Caerostris extrusa draft genome.</title>
        <authorList>
            <person name="Kono N."/>
            <person name="Arakawa K."/>
        </authorList>
    </citation>
    <scope>NUCLEOTIDE SEQUENCE [LARGE SCALE GENOMIC DNA]</scope>
</reference>
<accession>A0AAV4R5F4</accession>